<dbReference type="PANTHER" id="PTHR43085">
    <property type="entry name" value="HEXOKINASE FAMILY MEMBER"/>
    <property type="match status" value="1"/>
</dbReference>
<dbReference type="CDD" id="cd01166">
    <property type="entry name" value="KdgK"/>
    <property type="match status" value="1"/>
</dbReference>
<dbReference type="SUPFAM" id="SSF53613">
    <property type="entry name" value="Ribokinase-like"/>
    <property type="match status" value="1"/>
</dbReference>
<dbReference type="EMBL" id="JASBAO010000001">
    <property type="protein sequence ID" value="MDI2091380.1"/>
    <property type="molecule type" value="Genomic_DNA"/>
</dbReference>
<accession>A0ABT6Q2Q7</accession>
<evidence type="ECO:0000259" key="7">
    <source>
        <dbReference type="Pfam" id="PF09863"/>
    </source>
</evidence>
<dbReference type="InterPro" id="IPR011611">
    <property type="entry name" value="PfkB_dom"/>
</dbReference>
<feature type="domain" description="Carbohydrate kinase PfkB" evidence="6">
    <location>
        <begin position="7"/>
        <end position="319"/>
    </location>
</feature>
<keyword evidence="9" id="KW-1185">Reference proteome</keyword>
<keyword evidence="4" id="KW-0418">Kinase</keyword>
<dbReference type="PROSITE" id="PS00584">
    <property type="entry name" value="PFKB_KINASES_2"/>
    <property type="match status" value="1"/>
</dbReference>
<dbReference type="RefSeq" id="WP_281448476.1">
    <property type="nucleotide sequence ID" value="NZ_JASBAO010000001.1"/>
</dbReference>
<dbReference type="NCBIfam" id="TIGR04382">
    <property type="entry name" value="myo_inos_iolC_N"/>
    <property type="match status" value="1"/>
</dbReference>
<dbReference type="InterPro" id="IPR050306">
    <property type="entry name" value="PfkB_Carbo_kinase"/>
</dbReference>
<dbReference type="GO" id="GO:0047590">
    <property type="term" value="F:5-dehydro-2-deoxygluconokinase activity"/>
    <property type="evidence" value="ECO:0007669"/>
    <property type="project" value="UniProtKB-EC"/>
</dbReference>
<sequence length="638" mass="70882">MHSDKIDVITIGRSSIDLYAQQIGCRLEDTSSFNKAVGGCPANIAIGTARLGLKSAIITRVGNDHFGNFIIEQMQRENVNTTGIYQDPDRLTALAILGIRDSEQFPLLFYRTDCADSALCEADIHANFIKQAKAIVVTGTHFAQPHNEQAQRLAMKIMHENNGKVIIDIDYRPNLWGVAAIGDGEARYVKAKQVTEKLLTILPECDLIIGTEEELHIASGYEDTLQAIKHIRTIAPTATIVCKRGPKGCVVFDSDIPDHLDKGIQGKGFSVTVCNTLGAGDAFMSGFLRGWLRHEPIDVCCTYANACGAFAVSRLLCSPEYPTFTELSHFLKENNQHHDIQQDQTLTHLHQATTRRPQTFPIMALACDHRLQLEEMTDQYGISRNKISEFKLLTVKAAAQIAKKRAGFGIFMDGRYGQEALFLASHENLWISRPIEYPASRPLDFDGKGSLGAQILSWPAQHVVKCLCFYHPEDSAELKERQIRELQRAYDACQRLQREFLLEIIAGKNGPLTSNTIATALQELYDAGLKPAWWKLEPQNDQNAWAAINAVIEQNDPLCRGVVVLGLDAPIDTITTAFQAAAKTPYVKGFAVGRTIFGEPARQWLTNQINDEQAIQKMADIFQKLVDAWHHASQSTAI</sequence>
<dbReference type="InterPro" id="IPR018659">
    <property type="entry name" value="DUF2090"/>
</dbReference>
<keyword evidence="3" id="KW-0547">Nucleotide-binding</keyword>
<dbReference type="Gene3D" id="3.20.20.70">
    <property type="entry name" value="Aldolase class I"/>
    <property type="match status" value="1"/>
</dbReference>
<dbReference type="PANTHER" id="PTHR43085:SF49">
    <property type="entry name" value="5-DEHYDRO-2-DEOXYGLUCONOKINASE"/>
    <property type="match status" value="1"/>
</dbReference>
<evidence type="ECO:0000256" key="1">
    <source>
        <dbReference type="ARBA" id="ARBA00010688"/>
    </source>
</evidence>
<evidence type="ECO:0000256" key="3">
    <source>
        <dbReference type="ARBA" id="ARBA00022741"/>
    </source>
</evidence>
<evidence type="ECO:0000313" key="9">
    <source>
        <dbReference type="Proteomes" id="UP001431634"/>
    </source>
</evidence>
<evidence type="ECO:0000259" key="6">
    <source>
        <dbReference type="Pfam" id="PF00294"/>
    </source>
</evidence>
<dbReference type="InterPro" id="IPR030830">
    <property type="entry name" value="Myo_inos_IolC"/>
</dbReference>
<keyword evidence="2 8" id="KW-0808">Transferase</keyword>
<organism evidence="8 9">
    <name type="scientific">Commensalibacter oyaizuii</name>
    <dbReference type="NCBI Taxonomy" id="3043873"/>
    <lineage>
        <taxon>Bacteria</taxon>
        <taxon>Pseudomonadati</taxon>
        <taxon>Pseudomonadota</taxon>
        <taxon>Alphaproteobacteria</taxon>
        <taxon>Acetobacterales</taxon>
        <taxon>Acetobacteraceae</taxon>
    </lineage>
</organism>
<dbReference type="EC" id="2.7.1.92" evidence="8"/>
<evidence type="ECO:0000313" key="8">
    <source>
        <dbReference type="EMBL" id="MDI2091380.1"/>
    </source>
</evidence>
<dbReference type="Pfam" id="PF09863">
    <property type="entry name" value="DUF2090"/>
    <property type="match status" value="1"/>
</dbReference>
<dbReference type="InterPro" id="IPR029056">
    <property type="entry name" value="Ribokinase-like"/>
</dbReference>
<proteinExistence type="inferred from homology"/>
<dbReference type="Gene3D" id="2.20.150.10">
    <property type="entry name" value="putative 5-dehydro-2- deoxygluconokinase"/>
    <property type="match status" value="1"/>
</dbReference>
<dbReference type="InterPro" id="IPR013785">
    <property type="entry name" value="Aldolase_TIM"/>
</dbReference>
<evidence type="ECO:0000256" key="5">
    <source>
        <dbReference type="ARBA" id="ARBA00022840"/>
    </source>
</evidence>
<dbReference type="InterPro" id="IPR002173">
    <property type="entry name" value="Carboh/pur_kinase_PfkB_CS"/>
</dbReference>
<comment type="caution">
    <text evidence="8">The sequence shown here is derived from an EMBL/GenBank/DDBJ whole genome shotgun (WGS) entry which is preliminary data.</text>
</comment>
<dbReference type="Gene3D" id="3.40.1190.20">
    <property type="match status" value="1"/>
</dbReference>
<dbReference type="PROSITE" id="PS00583">
    <property type="entry name" value="PFKB_KINASES_1"/>
    <property type="match status" value="1"/>
</dbReference>
<name>A0ABT6Q2Q7_9PROT</name>
<keyword evidence="5" id="KW-0067">ATP-binding</keyword>
<feature type="domain" description="DUF2090" evidence="7">
    <location>
        <begin position="326"/>
        <end position="631"/>
    </location>
</feature>
<dbReference type="Pfam" id="PF00294">
    <property type="entry name" value="PfkB"/>
    <property type="match status" value="1"/>
</dbReference>
<reference evidence="8" key="1">
    <citation type="submission" date="2023-05" db="EMBL/GenBank/DDBJ databases">
        <title>Whole genome sequence of Commensalibacter sp.</title>
        <authorList>
            <person name="Charoenyingcharoen P."/>
            <person name="Yukphan P."/>
        </authorList>
    </citation>
    <scope>NUCLEOTIDE SEQUENCE</scope>
    <source>
        <strain evidence="8">TBRC 16381</strain>
    </source>
</reference>
<dbReference type="InterPro" id="IPR023314">
    <property type="entry name" value="Myo_inos_IolC-like_sf"/>
</dbReference>
<protein>
    <submittedName>
        <fullName evidence="8">5-dehydro-2-deoxygluconokinase</fullName>
        <ecNumber evidence="8">2.7.1.92</ecNumber>
    </submittedName>
</protein>
<evidence type="ECO:0000256" key="2">
    <source>
        <dbReference type="ARBA" id="ARBA00022679"/>
    </source>
</evidence>
<dbReference type="Proteomes" id="UP001431634">
    <property type="component" value="Unassembled WGS sequence"/>
</dbReference>
<comment type="similarity">
    <text evidence="1">Belongs to the carbohydrate kinase PfkB family.</text>
</comment>
<evidence type="ECO:0000256" key="4">
    <source>
        <dbReference type="ARBA" id="ARBA00022777"/>
    </source>
</evidence>
<gene>
    <name evidence="8" type="primary">iolC</name>
    <name evidence="8" type="ORF">QJV27_08360</name>
</gene>